<protein>
    <submittedName>
        <fullName evidence="2">Uncharacterized protein</fullName>
    </submittedName>
</protein>
<reference evidence="2 3" key="1">
    <citation type="submission" date="2019-09" db="EMBL/GenBank/DDBJ databases">
        <title>The hologenome of the rock-dwelling lichen Lasallia pustulata.</title>
        <authorList>
            <person name="Greshake Tzovaras B."/>
            <person name="Segers F."/>
            <person name="Bicker A."/>
            <person name="Dal Grande F."/>
            <person name="Otte J."/>
            <person name="Hankeln T."/>
            <person name="Schmitt I."/>
            <person name="Ebersberger I."/>
        </authorList>
    </citation>
    <scope>NUCLEOTIDE SEQUENCE [LARGE SCALE GENOMIC DNA]</scope>
    <source>
        <strain evidence="2">A1-1</strain>
    </source>
</reference>
<organism evidence="2 3">
    <name type="scientific">Lasallia pustulata</name>
    <dbReference type="NCBI Taxonomy" id="136370"/>
    <lineage>
        <taxon>Eukaryota</taxon>
        <taxon>Fungi</taxon>
        <taxon>Dikarya</taxon>
        <taxon>Ascomycota</taxon>
        <taxon>Pezizomycotina</taxon>
        <taxon>Lecanoromycetes</taxon>
        <taxon>OSLEUM clade</taxon>
        <taxon>Umbilicariomycetidae</taxon>
        <taxon>Umbilicariales</taxon>
        <taxon>Umbilicariaceae</taxon>
        <taxon>Lasallia</taxon>
    </lineage>
</organism>
<feature type="compositionally biased region" description="Polar residues" evidence="1">
    <location>
        <begin position="321"/>
        <end position="342"/>
    </location>
</feature>
<evidence type="ECO:0000313" key="3">
    <source>
        <dbReference type="Proteomes" id="UP000324767"/>
    </source>
</evidence>
<dbReference type="AlphaFoldDB" id="A0A5M8Q0D7"/>
<feature type="compositionally biased region" description="Polar residues" evidence="1">
    <location>
        <begin position="179"/>
        <end position="201"/>
    </location>
</feature>
<feature type="compositionally biased region" description="Low complexity" evidence="1">
    <location>
        <begin position="139"/>
        <end position="154"/>
    </location>
</feature>
<dbReference type="Proteomes" id="UP000324767">
    <property type="component" value="Unassembled WGS sequence"/>
</dbReference>
<sequence>MPVPLQKSSTQAQDGQASGIARLREASIRSPKFRPVPLNNELNKERRDQRVTPISNSGDHETVGNGKPSAGRRSLLPQRRDVKSKASGMEVVDRGSGMATDQAIAIKEDNGSRITAKFISSVAISPTNSTSYSGEASEKAPTTAKSSSAAIPKAMGPPKALGRSQSVRKPEVVRRSARRISQTQRTRVSVITNSQTSTPTAHASYRRNPSLIKSGTQPSLRSVLGQASAAANHHRRSVANVSGGETVAIQSTGCGPVSTLKDVKQKPAIGGPQRASSASSASVLSKNLHMRKDEDRHSKPQGRISSTPTAQSAKPRRPEFTTLQQHFTPKKSSMPPTASFSVRSPYKQPEVDNLSLATTLLQTELLQIHVLHRSSYTVQSQWERSAERVFRQRLEKLVGRYERIRTKEDDAQDHVNLLALISWCQDYSILQLAEKAQVLSQIIQDVQSMTDFGGKYTRVVGVFEQWFACSSRLLHSREERKMSPEQGLEFVEDLGDGWKAELAVLERKLASMAREFSRLGPAREGSSLAFIMKSLREMISSMQDEVASMRIIETQIITQEQVWVAGLIDKLTSAISSDLISSEASLRKGVWQEVG</sequence>
<comment type="caution">
    <text evidence="2">The sequence shown here is derived from an EMBL/GenBank/DDBJ whole genome shotgun (WGS) entry which is preliminary data.</text>
</comment>
<dbReference type="EMBL" id="VXIT01000001">
    <property type="protein sequence ID" value="KAA6415614.1"/>
    <property type="molecule type" value="Genomic_DNA"/>
</dbReference>
<name>A0A5M8Q0D7_9LECA</name>
<accession>A0A5M8Q0D7</accession>
<evidence type="ECO:0000313" key="2">
    <source>
        <dbReference type="EMBL" id="KAA6415614.1"/>
    </source>
</evidence>
<feature type="region of interest" description="Disordered" evidence="1">
    <location>
        <begin position="126"/>
        <end position="218"/>
    </location>
</feature>
<feature type="compositionally biased region" description="Polar residues" evidence="1">
    <location>
        <begin position="1"/>
        <end position="16"/>
    </location>
</feature>
<evidence type="ECO:0000256" key="1">
    <source>
        <dbReference type="SAM" id="MobiDB-lite"/>
    </source>
</evidence>
<dbReference type="OrthoDB" id="5429993at2759"/>
<feature type="compositionally biased region" description="Polar residues" evidence="1">
    <location>
        <begin position="303"/>
        <end position="312"/>
    </location>
</feature>
<feature type="region of interest" description="Disordered" evidence="1">
    <location>
        <begin position="289"/>
        <end position="345"/>
    </location>
</feature>
<feature type="region of interest" description="Disordered" evidence="1">
    <location>
        <begin position="1"/>
        <end position="94"/>
    </location>
</feature>
<gene>
    <name evidence="2" type="ORF">FRX48_00330</name>
</gene>
<proteinExistence type="predicted"/>